<keyword evidence="1" id="KW-0560">Oxidoreductase</keyword>
<dbReference type="Gene3D" id="3.50.50.60">
    <property type="entry name" value="FAD/NAD(P)-binding domain"/>
    <property type="match status" value="1"/>
</dbReference>
<organism evidence="3 4">
    <name type="scientific">Pantoea rodasii</name>
    <dbReference type="NCBI Taxonomy" id="1076549"/>
    <lineage>
        <taxon>Bacteria</taxon>
        <taxon>Pseudomonadati</taxon>
        <taxon>Pseudomonadota</taxon>
        <taxon>Gammaproteobacteria</taxon>
        <taxon>Enterobacterales</taxon>
        <taxon>Erwiniaceae</taxon>
        <taxon>Pantoea</taxon>
    </lineage>
</organism>
<protein>
    <submittedName>
        <fullName evidence="3">Oxidoreductase</fullName>
    </submittedName>
</protein>
<dbReference type="InterPro" id="IPR006076">
    <property type="entry name" value="FAD-dep_OxRdtase"/>
</dbReference>
<accession>A0A0B1R2U6</accession>
<evidence type="ECO:0000256" key="1">
    <source>
        <dbReference type="ARBA" id="ARBA00023002"/>
    </source>
</evidence>
<comment type="caution">
    <text evidence="3">The sequence shown here is derived from an EMBL/GenBank/DDBJ whole genome shotgun (WGS) entry which is preliminary data.</text>
</comment>
<dbReference type="InterPro" id="IPR036188">
    <property type="entry name" value="FAD/NAD-bd_sf"/>
</dbReference>
<dbReference type="GO" id="GO:0016491">
    <property type="term" value="F:oxidoreductase activity"/>
    <property type="evidence" value="ECO:0007669"/>
    <property type="project" value="UniProtKB-KW"/>
</dbReference>
<dbReference type="Proteomes" id="UP000030853">
    <property type="component" value="Unassembled WGS sequence"/>
</dbReference>
<dbReference type="GO" id="GO:0005737">
    <property type="term" value="C:cytoplasm"/>
    <property type="evidence" value="ECO:0007669"/>
    <property type="project" value="TreeGrafter"/>
</dbReference>
<dbReference type="EMBL" id="JTJJ01000051">
    <property type="protein sequence ID" value="KHJ67373.1"/>
    <property type="molecule type" value="Genomic_DNA"/>
</dbReference>
<evidence type="ECO:0000313" key="4">
    <source>
        <dbReference type="Proteomes" id="UP000030853"/>
    </source>
</evidence>
<feature type="domain" description="FAD dependent oxidoreductase" evidence="2">
    <location>
        <begin position="37"/>
        <end position="393"/>
    </location>
</feature>
<dbReference type="AlphaFoldDB" id="A0A0B1R2U6"/>
<dbReference type="Pfam" id="PF01266">
    <property type="entry name" value="DAO"/>
    <property type="match status" value="1"/>
</dbReference>
<evidence type="ECO:0000259" key="2">
    <source>
        <dbReference type="Pfam" id="PF01266"/>
    </source>
</evidence>
<evidence type="ECO:0000313" key="3">
    <source>
        <dbReference type="EMBL" id="KHJ67373.1"/>
    </source>
</evidence>
<sequence>MQKITSLPADDSMPGWFHTSAARTPRPAHIGQKKARFAIVGAGLTGLAAARQLALNFPNDEVVLIEAQEVGFGSAGRNAGFAIDVPHDIGAKDYIGDVTIANKILTLNTLGQNTLRQIVQEHHIDCQMSESGKYQAAVGEEGTKILEAYRNGLAKIGRDSQMISGQDLPDHIGTSYYKQALFIPGTILLQPSALVKGLADNLPSNVTLYEYTPVTSIDYGSKITLVHEKGSITADTLILANNGFAAHFGFLQRRLLPTFLYGSLSRQLTEEEQARLGGQPVWGVIPAHPFGSTIRRTLDNRILVRNSFSFHPDGRPRARYLTQYLDNHRKSFERRFPMLPDVNFEYTWSGAICLSENHEGFFGKLAPNVYGALCCNGLGITRGTATGKLIADMIAGERNDLIDFLTQSPGPNQTPTEPFLSIGVNSVLKWGQYRAGLEV</sequence>
<dbReference type="SUPFAM" id="SSF51905">
    <property type="entry name" value="FAD/NAD(P)-binding domain"/>
    <property type="match status" value="1"/>
</dbReference>
<reference evidence="3 4" key="1">
    <citation type="submission" date="2014-11" db="EMBL/GenBank/DDBJ databases">
        <title>Genome sequencing of Pantoea rodasii ND03.</title>
        <authorList>
            <person name="Muhamad Yunos N.Y."/>
            <person name="Chan K.-G."/>
        </authorList>
    </citation>
    <scope>NUCLEOTIDE SEQUENCE [LARGE SCALE GENOMIC DNA]</scope>
    <source>
        <strain evidence="3 4">ND03</strain>
    </source>
</reference>
<dbReference type="Gene3D" id="3.30.9.10">
    <property type="entry name" value="D-Amino Acid Oxidase, subunit A, domain 2"/>
    <property type="match status" value="1"/>
</dbReference>
<dbReference type="PANTHER" id="PTHR13847:SF281">
    <property type="entry name" value="FAD DEPENDENT OXIDOREDUCTASE DOMAIN-CONTAINING PROTEIN"/>
    <property type="match status" value="1"/>
</dbReference>
<name>A0A0B1R2U6_9GAMM</name>
<dbReference type="PANTHER" id="PTHR13847">
    <property type="entry name" value="SARCOSINE DEHYDROGENASE-RELATED"/>
    <property type="match status" value="1"/>
</dbReference>
<proteinExistence type="predicted"/>
<gene>
    <name evidence="3" type="ORF">QU24_14325</name>
</gene>